<reference evidence="2" key="1">
    <citation type="submission" date="2022-03" db="EMBL/GenBank/DDBJ databases">
        <authorList>
            <person name="Sayadi A."/>
        </authorList>
    </citation>
    <scope>NUCLEOTIDE SEQUENCE</scope>
</reference>
<dbReference type="EMBL" id="CAKOFQ010007773">
    <property type="protein sequence ID" value="CAH2007944.1"/>
    <property type="molecule type" value="Genomic_DNA"/>
</dbReference>
<gene>
    <name evidence="2" type="ORF">ACAOBT_LOCUS29915</name>
</gene>
<evidence type="ECO:0000313" key="3">
    <source>
        <dbReference type="Proteomes" id="UP001152888"/>
    </source>
</evidence>
<evidence type="ECO:0000259" key="1">
    <source>
        <dbReference type="Pfam" id="PF13843"/>
    </source>
</evidence>
<dbReference type="InterPro" id="IPR029526">
    <property type="entry name" value="PGBD"/>
</dbReference>
<dbReference type="OrthoDB" id="6782332at2759"/>
<dbReference type="AlphaFoldDB" id="A0A9P0M9K4"/>
<sequence>MSDKYKRSRDAKPTSLAEIKALIGLLYLAGLHKGSRLNTEDLWSRDSSGVDMFWLTMSLQRFRFLMRVIRTVDKETREERRKYDKLAPIREVFDSFVRNCQKHYTVSEYATIDEKLEAFRSCCGFRHYMPSKPNKYGIKIFALVDANMFYTLNLEVYVGALSTKQRS</sequence>
<accession>A0A9P0M9K4</accession>
<dbReference type="Proteomes" id="UP001152888">
    <property type="component" value="Unassembled WGS sequence"/>
</dbReference>
<dbReference type="Pfam" id="PF13843">
    <property type="entry name" value="DDE_Tnp_1_7"/>
    <property type="match status" value="1"/>
</dbReference>
<protein>
    <recommendedName>
        <fullName evidence="1">PiggyBac transposable element-derived protein domain-containing protein</fullName>
    </recommendedName>
</protein>
<comment type="caution">
    <text evidence="2">The sequence shown here is derived from an EMBL/GenBank/DDBJ whole genome shotgun (WGS) entry which is preliminary data.</text>
</comment>
<name>A0A9P0M9K4_ACAOB</name>
<keyword evidence="3" id="KW-1185">Reference proteome</keyword>
<evidence type="ECO:0000313" key="2">
    <source>
        <dbReference type="EMBL" id="CAH2007944.1"/>
    </source>
</evidence>
<proteinExistence type="predicted"/>
<dbReference type="PANTHER" id="PTHR46599">
    <property type="entry name" value="PIGGYBAC TRANSPOSABLE ELEMENT-DERIVED PROTEIN 4"/>
    <property type="match status" value="1"/>
</dbReference>
<organism evidence="2 3">
    <name type="scientific">Acanthoscelides obtectus</name>
    <name type="common">Bean weevil</name>
    <name type="synonym">Bruchus obtectus</name>
    <dbReference type="NCBI Taxonomy" id="200917"/>
    <lineage>
        <taxon>Eukaryota</taxon>
        <taxon>Metazoa</taxon>
        <taxon>Ecdysozoa</taxon>
        <taxon>Arthropoda</taxon>
        <taxon>Hexapoda</taxon>
        <taxon>Insecta</taxon>
        <taxon>Pterygota</taxon>
        <taxon>Neoptera</taxon>
        <taxon>Endopterygota</taxon>
        <taxon>Coleoptera</taxon>
        <taxon>Polyphaga</taxon>
        <taxon>Cucujiformia</taxon>
        <taxon>Chrysomeloidea</taxon>
        <taxon>Chrysomelidae</taxon>
        <taxon>Bruchinae</taxon>
        <taxon>Bruchini</taxon>
        <taxon>Acanthoscelides</taxon>
    </lineage>
</organism>
<dbReference type="PANTHER" id="PTHR46599:SF6">
    <property type="entry name" value="DUAL SPECIFICITY PHOSPHATASE 26"/>
    <property type="match status" value="1"/>
</dbReference>
<feature type="domain" description="PiggyBac transposable element-derived protein" evidence="1">
    <location>
        <begin position="6"/>
        <end position="165"/>
    </location>
</feature>